<evidence type="ECO:0000313" key="3">
    <source>
        <dbReference type="Proteomes" id="UP000779900"/>
    </source>
</evidence>
<reference evidence="2" key="1">
    <citation type="submission" date="2019-03" db="EMBL/GenBank/DDBJ databases">
        <title>Lake Tanganyika Metagenome-Assembled Genomes (MAGs).</title>
        <authorList>
            <person name="Tran P."/>
        </authorList>
    </citation>
    <scope>NUCLEOTIDE SEQUENCE</scope>
    <source>
        <strain evidence="2">K_DeepCast_150m_m2_040</strain>
    </source>
</reference>
<organism evidence="2 3">
    <name type="scientific">candidate division WOR-3 bacterium</name>
    <dbReference type="NCBI Taxonomy" id="2052148"/>
    <lineage>
        <taxon>Bacteria</taxon>
        <taxon>Bacteria division WOR-3</taxon>
    </lineage>
</organism>
<evidence type="ECO:0000313" key="2">
    <source>
        <dbReference type="EMBL" id="MBM3331958.1"/>
    </source>
</evidence>
<dbReference type="PROSITE" id="PS51186">
    <property type="entry name" value="GNAT"/>
    <property type="match status" value="1"/>
</dbReference>
<sequence>MLEGYRPEYFREVASFARRCPNFFYVTLIIKAHTKQGFPGECHVWREDGRIVAFSAVAFLNPDDAWLWGMRVDPEFRNKGVAARFTEEQLRIAKAAGRTWAGLNTLDHRKPAPTFRVMEKLGFRLEDTYADDVYWRRPKHVARPRLAPFRDFYSHSSSLGRRTYFHQHPGWFCSRLIPQRRREVNRLGFTLDGVPLMVRRRRYVEKGRRYSGVTVNLFDRPPDFATLVPRLLALVPKRGHMVVNYPVEWQDQFRAAARAAVPKMKKNRGYWPSVWRIYGKELT</sequence>
<accession>A0A937XHU7</accession>
<dbReference type="InterPro" id="IPR016181">
    <property type="entry name" value="Acyl_CoA_acyltransferase"/>
</dbReference>
<dbReference type="Gene3D" id="3.40.630.30">
    <property type="match status" value="1"/>
</dbReference>
<evidence type="ECO:0000259" key="1">
    <source>
        <dbReference type="PROSITE" id="PS51186"/>
    </source>
</evidence>
<feature type="domain" description="N-acetyltransferase" evidence="1">
    <location>
        <begin position="1"/>
        <end position="148"/>
    </location>
</feature>
<name>A0A937XHU7_UNCW3</name>
<dbReference type="EMBL" id="VGIR01000052">
    <property type="protein sequence ID" value="MBM3331958.1"/>
    <property type="molecule type" value="Genomic_DNA"/>
</dbReference>
<comment type="caution">
    <text evidence="2">The sequence shown here is derived from an EMBL/GenBank/DDBJ whole genome shotgun (WGS) entry which is preliminary data.</text>
</comment>
<dbReference type="InterPro" id="IPR000182">
    <property type="entry name" value="GNAT_dom"/>
</dbReference>
<gene>
    <name evidence="2" type="ORF">FJY68_08940</name>
</gene>
<dbReference type="SUPFAM" id="SSF55729">
    <property type="entry name" value="Acyl-CoA N-acyltransferases (Nat)"/>
    <property type="match status" value="1"/>
</dbReference>
<dbReference type="Proteomes" id="UP000779900">
    <property type="component" value="Unassembled WGS sequence"/>
</dbReference>
<dbReference type="CDD" id="cd04301">
    <property type="entry name" value="NAT_SF"/>
    <property type="match status" value="1"/>
</dbReference>
<dbReference type="Pfam" id="PF00583">
    <property type="entry name" value="Acetyltransf_1"/>
    <property type="match status" value="1"/>
</dbReference>
<dbReference type="GO" id="GO:0016747">
    <property type="term" value="F:acyltransferase activity, transferring groups other than amino-acyl groups"/>
    <property type="evidence" value="ECO:0007669"/>
    <property type="project" value="InterPro"/>
</dbReference>
<dbReference type="AlphaFoldDB" id="A0A937XHU7"/>
<proteinExistence type="predicted"/>
<protein>
    <submittedName>
        <fullName evidence="2">GNAT family N-acetyltransferase</fullName>
    </submittedName>
</protein>